<dbReference type="RefSeq" id="WP_187258122.1">
    <property type="nucleotide sequence ID" value="NZ_JBHULF010000019.1"/>
</dbReference>
<dbReference type="Gene3D" id="3.10.310.70">
    <property type="match status" value="1"/>
</dbReference>
<feature type="signal peptide" evidence="1">
    <location>
        <begin position="1"/>
        <end position="24"/>
    </location>
</feature>
<dbReference type="CDD" id="cd01300">
    <property type="entry name" value="YtcJ_like"/>
    <property type="match status" value="1"/>
</dbReference>
<dbReference type="Proteomes" id="UP000765802">
    <property type="component" value="Unassembled WGS sequence"/>
</dbReference>
<comment type="caution">
    <text evidence="3">The sequence shown here is derived from an EMBL/GenBank/DDBJ whole genome shotgun (WGS) entry which is preliminary data.</text>
</comment>
<proteinExistence type="predicted"/>
<feature type="chain" id="PRO_5045994033" description="Amidohydrolase 3 domain-containing protein" evidence="1">
    <location>
        <begin position="25"/>
        <end position="561"/>
    </location>
</feature>
<feature type="domain" description="Amidohydrolase 3" evidence="2">
    <location>
        <begin position="74"/>
        <end position="554"/>
    </location>
</feature>
<sequence>MKRLMLLFSLAIIALASCHPGSHPAETKATVIYKNARIWTGDSSLPEATSMAIRDSIILYVGDNADSLSGEQTEVIDAGGQLIVPGFIDNHTHFLSGGYQLASVNLRNAKSREEFVSILKTYAGSLTDDRWIMGGDWDHEAMGGSLPIKEWVDSVTGTRPLFVSRYDGHMALANSEALKRAGIDKHTKSPAGGEIVRDPKTGEPTGVLKDAAMDLVYAKIPANSAAQLNEMLQRATTHALMNGVTQVHDVGSYGGWTDLETFTRARKNNTLNVRVYSMVPVSSWAKMAAYVKDSGRGDDLLRWGALKGFVDGSLGSTTAWFYQPYLDQPNTRGLLIADTSELSQQILAADSAGLQVAIHAIGDRANDWLLDVFEEAHRRRGNTASRFRIEHAQHLSAAAIGRFAALNVIPSMQPYHAIDDGRWAARRLEDDRLKRTYAFKSLLDAGARLTFGSDWTVGPLTPLEGIYAAVTRQTLDGADPDGWYPEQKITVEQALRCYTVNNAYAGYQENKTGKLKAGMLADFVVLSEDLFNIAPEKIREVKVTRTILNGKLVYENGKPVH</sequence>
<gene>
    <name evidence="3" type="ORF">BC349_17235</name>
</gene>
<dbReference type="PANTHER" id="PTHR22642:SF2">
    <property type="entry name" value="PROTEIN LONG AFTER FAR-RED 3"/>
    <property type="match status" value="1"/>
</dbReference>
<dbReference type="SUPFAM" id="SSF51338">
    <property type="entry name" value="Composite domain of metallo-dependent hydrolases"/>
    <property type="match status" value="1"/>
</dbReference>
<keyword evidence="4" id="KW-1185">Reference proteome</keyword>
<dbReference type="Pfam" id="PF07969">
    <property type="entry name" value="Amidohydro_3"/>
    <property type="match status" value="1"/>
</dbReference>
<dbReference type="InterPro" id="IPR032466">
    <property type="entry name" value="Metal_Hydrolase"/>
</dbReference>
<dbReference type="EMBL" id="MBUA01000029">
    <property type="protein sequence ID" value="MBC6492805.1"/>
    <property type="molecule type" value="Genomic_DNA"/>
</dbReference>
<dbReference type="Gene3D" id="3.20.20.140">
    <property type="entry name" value="Metal-dependent hydrolases"/>
    <property type="match status" value="1"/>
</dbReference>
<name>A0ABR7MDF2_9BACT</name>
<dbReference type="PANTHER" id="PTHR22642">
    <property type="entry name" value="IMIDAZOLONEPROPIONASE"/>
    <property type="match status" value="1"/>
</dbReference>
<reference evidence="3 4" key="1">
    <citation type="submission" date="2016-07" db="EMBL/GenBank/DDBJ databases">
        <title>Genome analysis of Flavihumibacter stibioxidans YS-17.</title>
        <authorList>
            <person name="Shi K."/>
            <person name="Han Y."/>
            <person name="Wang G."/>
        </authorList>
    </citation>
    <scope>NUCLEOTIDE SEQUENCE [LARGE SCALE GENOMIC DNA]</scope>
    <source>
        <strain evidence="3 4">YS-17</strain>
    </source>
</reference>
<dbReference type="PROSITE" id="PS51257">
    <property type="entry name" value="PROKAR_LIPOPROTEIN"/>
    <property type="match status" value="1"/>
</dbReference>
<dbReference type="InterPro" id="IPR013108">
    <property type="entry name" value="Amidohydro_3"/>
</dbReference>
<keyword evidence="1" id="KW-0732">Signal</keyword>
<dbReference type="InterPro" id="IPR011059">
    <property type="entry name" value="Metal-dep_hydrolase_composite"/>
</dbReference>
<evidence type="ECO:0000313" key="3">
    <source>
        <dbReference type="EMBL" id="MBC6492805.1"/>
    </source>
</evidence>
<evidence type="ECO:0000256" key="1">
    <source>
        <dbReference type="SAM" id="SignalP"/>
    </source>
</evidence>
<dbReference type="SUPFAM" id="SSF51556">
    <property type="entry name" value="Metallo-dependent hydrolases"/>
    <property type="match status" value="1"/>
</dbReference>
<protein>
    <recommendedName>
        <fullName evidence="2">Amidohydrolase 3 domain-containing protein</fullName>
    </recommendedName>
</protein>
<accession>A0ABR7MDF2</accession>
<dbReference type="Gene3D" id="2.30.40.10">
    <property type="entry name" value="Urease, subunit C, domain 1"/>
    <property type="match status" value="1"/>
</dbReference>
<evidence type="ECO:0000259" key="2">
    <source>
        <dbReference type="Pfam" id="PF07969"/>
    </source>
</evidence>
<dbReference type="InterPro" id="IPR033932">
    <property type="entry name" value="YtcJ-like"/>
</dbReference>
<organism evidence="3 4">
    <name type="scientific">Flavihumibacter stibioxidans</name>
    <dbReference type="NCBI Taxonomy" id="1834163"/>
    <lineage>
        <taxon>Bacteria</taxon>
        <taxon>Pseudomonadati</taxon>
        <taxon>Bacteroidota</taxon>
        <taxon>Chitinophagia</taxon>
        <taxon>Chitinophagales</taxon>
        <taxon>Chitinophagaceae</taxon>
        <taxon>Flavihumibacter</taxon>
    </lineage>
</organism>
<evidence type="ECO:0000313" key="4">
    <source>
        <dbReference type="Proteomes" id="UP000765802"/>
    </source>
</evidence>